<gene>
    <name evidence="1" type="ORF">IFM89_032139</name>
</gene>
<organism evidence="1 2">
    <name type="scientific">Coptis chinensis</name>
    <dbReference type="NCBI Taxonomy" id="261450"/>
    <lineage>
        <taxon>Eukaryota</taxon>
        <taxon>Viridiplantae</taxon>
        <taxon>Streptophyta</taxon>
        <taxon>Embryophyta</taxon>
        <taxon>Tracheophyta</taxon>
        <taxon>Spermatophyta</taxon>
        <taxon>Magnoliopsida</taxon>
        <taxon>Ranunculales</taxon>
        <taxon>Ranunculaceae</taxon>
        <taxon>Coptidoideae</taxon>
        <taxon>Coptis</taxon>
    </lineage>
</organism>
<accession>A0A835MBB6</accession>
<dbReference type="OrthoDB" id="4096at2759"/>
<keyword evidence="2" id="KW-1185">Reference proteome</keyword>
<dbReference type="AlphaFoldDB" id="A0A835MBB6"/>
<evidence type="ECO:0000313" key="1">
    <source>
        <dbReference type="EMBL" id="KAF9626290.1"/>
    </source>
</evidence>
<evidence type="ECO:0000313" key="2">
    <source>
        <dbReference type="Proteomes" id="UP000631114"/>
    </source>
</evidence>
<proteinExistence type="predicted"/>
<protein>
    <submittedName>
        <fullName evidence="1">Uncharacterized protein</fullName>
    </submittedName>
</protein>
<sequence>MEHNKGTDEFEQQKHNYIITEIQLEMKTMMQSDVLIQELEDHEHQDWNRHNYILTGVELEINRIMLSEKLIQELEDHEHPVWTDGVEGNQEHRHLTDGFEQWKHKYIITEVELEIKRMMMSETLIQEEDHKHQEENCGYIQLERKIVMHSQEFLHKVEFLHHWDWKRVARYQVVADEWRNMVGPLKEERDSWRRELSIKKQLLGQGELRTSHSPPYKTDRNRIGVEHPKRFCKTSLTNPDSHCGEIKHLREDLEYLRNIRMDSLSVSVAATQSDLRLQAQGVTLYHNPDWGPPFRPGKHTMGGRGLIHPYWAAQGDSKLRARGNLMIWKLAEVLSDGSCPASGEYFGIRNKHEVHLWNILAKDSKYDVKKMKLHHTKSFSVIVFHPKEGILIWRDFGNREFSGSGVTKKGRVLKNEEERPGVREGGKEGVFVVWQLETGKKKFLPRIGAPLLYFTESQDPSLSSVSCANNRIHLLKMPSMEIIKSISGIELCCSFPEIYGGLRGGFVFDHSAGLVGVQTESYSIQFYSLFDNHEISQIQVCERSHQADNEVTLVLALTAVSMDGSKLSTAEVKLPEEGIGGLVCLKFWDLGSRKGEFILSSHL</sequence>
<dbReference type="InterPro" id="IPR036322">
    <property type="entry name" value="WD40_repeat_dom_sf"/>
</dbReference>
<name>A0A835MBB6_9MAGN</name>
<dbReference type="PANTHER" id="PTHR45176:SF1">
    <property type="entry name" value="TRANSDUCIN FAMILY PROTEIN _ WD-40 REPEAT FAMILY PROTEIN-RELATED"/>
    <property type="match status" value="1"/>
</dbReference>
<dbReference type="Proteomes" id="UP000631114">
    <property type="component" value="Unassembled WGS sequence"/>
</dbReference>
<dbReference type="EMBL" id="JADFTS010000001">
    <property type="protein sequence ID" value="KAF9626290.1"/>
    <property type="molecule type" value="Genomic_DNA"/>
</dbReference>
<comment type="caution">
    <text evidence="1">The sequence shown here is derived from an EMBL/GenBank/DDBJ whole genome shotgun (WGS) entry which is preliminary data.</text>
</comment>
<dbReference type="PANTHER" id="PTHR45176">
    <property type="entry name" value="TRANSDUCIN FAMILY PROTEIN / WD-40 REPEAT FAMILY PROTEIN-RELATED"/>
    <property type="match status" value="1"/>
</dbReference>
<dbReference type="SUPFAM" id="SSF50978">
    <property type="entry name" value="WD40 repeat-like"/>
    <property type="match status" value="1"/>
</dbReference>
<reference evidence="1 2" key="1">
    <citation type="submission" date="2020-10" db="EMBL/GenBank/DDBJ databases">
        <title>The Coptis chinensis genome and diversification of protoberbering-type alkaloids.</title>
        <authorList>
            <person name="Wang B."/>
            <person name="Shu S."/>
            <person name="Song C."/>
            <person name="Liu Y."/>
        </authorList>
    </citation>
    <scope>NUCLEOTIDE SEQUENCE [LARGE SCALE GENOMIC DNA]</scope>
    <source>
        <strain evidence="1">HL-2020</strain>
        <tissue evidence="1">Leaf</tissue>
    </source>
</reference>